<evidence type="ECO:0000313" key="1">
    <source>
        <dbReference type="EMBL" id="TPG64378.1"/>
    </source>
</evidence>
<comment type="caution">
    <text evidence="1">The sequence shown here is derived from an EMBL/GenBank/DDBJ whole genome shotgun (WGS) entry which is preliminary data.</text>
</comment>
<dbReference type="EMBL" id="RCYZ01000006">
    <property type="protein sequence ID" value="TPG64378.1"/>
    <property type="molecule type" value="Genomic_DNA"/>
</dbReference>
<gene>
    <name evidence="1" type="ORF">EAH73_14435</name>
</gene>
<dbReference type="Proteomes" id="UP000317646">
    <property type="component" value="Unassembled WGS sequence"/>
</dbReference>
<organism evidence="1 2">
    <name type="scientific">Hymenobacter nivis</name>
    <dbReference type="NCBI Taxonomy" id="1850093"/>
    <lineage>
        <taxon>Bacteria</taxon>
        <taxon>Pseudomonadati</taxon>
        <taxon>Bacteroidota</taxon>
        <taxon>Cytophagia</taxon>
        <taxon>Cytophagales</taxon>
        <taxon>Hymenobacteraceae</taxon>
        <taxon>Hymenobacter</taxon>
    </lineage>
</organism>
<keyword evidence="2" id="KW-1185">Reference proteome</keyword>
<dbReference type="AlphaFoldDB" id="A0A502GSI5"/>
<name>A0A502GSI5_9BACT</name>
<sequence length="255" mass="27597">MIVVGLGVLGAAAVLWVLARDGLRGWRNLRAAPGPLPWAQRLEAVRLLLPVALVGLLAAGKGGQYLYQSDQEGQRWGALQTQKVALQSRAPGRYFLADTLLRSKPYPKLVHRLSKANWPLPDTTVLVAGQPYSQGVEGRRRPTPYAELTLRANGTFDYHSNIEDDATGNQAAGIWKVECVACQALPSASAYDISSYAPLFYVTDRLTGEYAPTGGALAARFENGRLIFWGSRYDGGRLSQFELKAAAPGAPATGW</sequence>
<protein>
    <submittedName>
        <fullName evidence="1">Uncharacterized protein</fullName>
    </submittedName>
</protein>
<reference evidence="1 2" key="1">
    <citation type="journal article" date="2019" name="Environ. Microbiol.">
        <title>Species interactions and distinct microbial communities in high Arctic permafrost affected cryosols are associated with the CH4 and CO2 gas fluxes.</title>
        <authorList>
            <person name="Altshuler I."/>
            <person name="Hamel J."/>
            <person name="Turney S."/>
            <person name="Magnuson E."/>
            <person name="Levesque R."/>
            <person name="Greer C."/>
            <person name="Whyte L.G."/>
        </authorList>
    </citation>
    <scope>NUCLEOTIDE SEQUENCE [LARGE SCALE GENOMIC DNA]</scope>
    <source>
        <strain evidence="1 2">S9.2P</strain>
    </source>
</reference>
<proteinExistence type="predicted"/>
<accession>A0A502GSI5</accession>
<evidence type="ECO:0000313" key="2">
    <source>
        <dbReference type="Proteomes" id="UP000317646"/>
    </source>
</evidence>